<feature type="compositionally biased region" description="Basic residues" evidence="1">
    <location>
        <begin position="189"/>
        <end position="200"/>
    </location>
</feature>
<keyword evidence="3" id="KW-1185">Reference proteome</keyword>
<evidence type="ECO:0008006" key="4">
    <source>
        <dbReference type="Google" id="ProtNLM"/>
    </source>
</evidence>
<feature type="region of interest" description="Disordered" evidence="1">
    <location>
        <begin position="176"/>
        <end position="204"/>
    </location>
</feature>
<feature type="compositionally biased region" description="Basic and acidic residues" evidence="1">
    <location>
        <begin position="176"/>
        <end position="188"/>
    </location>
</feature>
<evidence type="ECO:0000313" key="3">
    <source>
        <dbReference type="Proteomes" id="UP001470230"/>
    </source>
</evidence>
<sequence length="220" mass="25500">MNTSMQSNSEYQIGLNIHLLSFLLPNKLIHESDSVRVSVTTIPEENKQHFKIKGKKICSSNHVFSLNITNKTDRIVIVFRKKTALKDDPIIASATIHLKDFADLPIEEITSGTTNTDVKILDIYYPLQKQIHEEQKANEHQNLPIQNNTEMKKQIKRKVLGQMEVQLSFTTPYLKSEKEKTNNKEKKVISKKINKNRKQKKNDEYKQISDENSTFNYSLI</sequence>
<name>A0ABR2GUH8_9EUKA</name>
<comment type="caution">
    <text evidence="2">The sequence shown here is derived from an EMBL/GenBank/DDBJ whole genome shotgun (WGS) entry which is preliminary data.</text>
</comment>
<accession>A0ABR2GUH8</accession>
<reference evidence="2 3" key="1">
    <citation type="submission" date="2024-04" db="EMBL/GenBank/DDBJ databases">
        <title>Tritrichomonas musculus Genome.</title>
        <authorList>
            <person name="Alves-Ferreira E."/>
            <person name="Grigg M."/>
            <person name="Lorenzi H."/>
            <person name="Galac M."/>
        </authorList>
    </citation>
    <scope>NUCLEOTIDE SEQUENCE [LARGE SCALE GENOMIC DNA]</scope>
    <source>
        <strain evidence="2 3">EAF2021</strain>
    </source>
</reference>
<dbReference type="EMBL" id="JAPFFF010000060">
    <property type="protein sequence ID" value="KAK8837222.1"/>
    <property type="molecule type" value="Genomic_DNA"/>
</dbReference>
<evidence type="ECO:0000256" key="1">
    <source>
        <dbReference type="SAM" id="MobiDB-lite"/>
    </source>
</evidence>
<evidence type="ECO:0000313" key="2">
    <source>
        <dbReference type="EMBL" id="KAK8837222.1"/>
    </source>
</evidence>
<proteinExistence type="predicted"/>
<dbReference type="Proteomes" id="UP001470230">
    <property type="component" value="Unassembled WGS sequence"/>
</dbReference>
<gene>
    <name evidence="2" type="ORF">M9Y10_036651</name>
</gene>
<organism evidence="2 3">
    <name type="scientific">Tritrichomonas musculus</name>
    <dbReference type="NCBI Taxonomy" id="1915356"/>
    <lineage>
        <taxon>Eukaryota</taxon>
        <taxon>Metamonada</taxon>
        <taxon>Parabasalia</taxon>
        <taxon>Tritrichomonadida</taxon>
        <taxon>Tritrichomonadidae</taxon>
        <taxon>Tritrichomonas</taxon>
    </lineage>
</organism>
<protein>
    <recommendedName>
        <fullName evidence="4">MSP domain-containing protein</fullName>
    </recommendedName>
</protein>